<protein>
    <submittedName>
        <fullName evidence="1">Uncharacterized protein</fullName>
    </submittedName>
</protein>
<accession>A0ABR8B174</accession>
<evidence type="ECO:0000313" key="1">
    <source>
        <dbReference type="EMBL" id="MBD2226621.1"/>
    </source>
</evidence>
<reference evidence="1 2" key="1">
    <citation type="journal article" date="2020" name="ISME J.">
        <title>Comparative genomics reveals insights into cyanobacterial evolution and habitat adaptation.</title>
        <authorList>
            <person name="Chen M.Y."/>
            <person name="Teng W.K."/>
            <person name="Zhao L."/>
            <person name="Hu C.X."/>
            <person name="Zhou Y.K."/>
            <person name="Han B.P."/>
            <person name="Song L.R."/>
            <person name="Shu W.S."/>
        </authorList>
    </citation>
    <scope>NUCLEOTIDE SEQUENCE [LARGE SCALE GENOMIC DNA]</scope>
    <source>
        <strain evidence="1 2">FACHB-343</strain>
    </source>
</reference>
<comment type="caution">
    <text evidence="1">The sequence shown here is derived from an EMBL/GenBank/DDBJ whole genome shotgun (WGS) entry which is preliminary data.</text>
</comment>
<name>A0ABR8B174_9CYAN</name>
<gene>
    <name evidence="1" type="ORF">H6G08_19245</name>
</gene>
<keyword evidence="2" id="KW-1185">Reference proteome</keyword>
<organism evidence="1 2">
    <name type="scientific">Calothrix anomala FACHB-343</name>
    <dbReference type="NCBI Taxonomy" id="2692894"/>
    <lineage>
        <taxon>Bacteria</taxon>
        <taxon>Bacillati</taxon>
        <taxon>Cyanobacteriota</taxon>
        <taxon>Cyanophyceae</taxon>
        <taxon>Nostocales</taxon>
        <taxon>Calotrichaceae</taxon>
        <taxon>Calothrix</taxon>
    </lineage>
</organism>
<dbReference type="RefSeq" id="WP_242046207.1">
    <property type="nucleotide sequence ID" value="NZ_JACJQG010000033.1"/>
</dbReference>
<evidence type="ECO:0000313" key="2">
    <source>
        <dbReference type="Proteomes" id="UP000647273"/>
    </source>
</evidence>
<sequence>MVISQASSSHRKLTGEGFAVAEWLLRGEYLENTCENTFIYTAVGDRLF</sequence>
<dbReference type="Proteomes" id="UP000647273">
    <property type="component" value="Unassembled WGS sequence"/>
</dbReference>
<proteinExistence type="predicted"/>
<dbReference type="EMBL" id="JACJQG010000033">
    <property type="protein sequence ID" value="MBD2226621.1"/>
    <property type="molecule type" value="Genomic_DNA"/>
</dbReference>